<accession>A0A562WPZ2</accession>
<keyword evidence="3" id="KW-1185">Reference proteome</keyword>
<evidence type="ECO:0000256" key="1">
    <source>
        <dbReference type="SAM" id="MobiDB-lite"/>
    </source>
</evidence>
<feature type="compositionally biased region" description="Polar residues" evidence="1">
    <location>
        <begin position="22"/>
        <end position="37"/>
    </location>
</feature>
<dbReference type="Proteomes" id="UP000319728">
    <property type="component" value="Unassembled WGS sequence"/>
</dbReference>
<feature type="region of interest" description="Disordered" evidence="1">
    <location>
        <begin position="1"/>
        <end position="37"/>
    </location>
</feature>
<gene>
    <name evidence="2" type="ORF">JD81_05821</name>
</gene>
<dbReference type="EMBL" id="VLLP01000001">
    <property type="protein sequence ID" value="TWJ32246.1"/>
    <property type="molecule type" value="Genomic_DNA"/>
</dbReference>
<evidence type="ECO:0000313" key="2">
    <source>
        <dbReference type="EMBL" id="TWJ32246.1"/>
    </source>
</evidence>
<comment type="caution">
    <text evidence="2">The sequence shown here is derived from an EMBL/GenBank/DDBJ whole genome shotgun (WGS) entry which is preliminary data.</text>
</comment>
<reference evidence="2 3" key="1">
    <citation type="submission" date="2019-07" db="EMBL/GenBank/DDBJ databases">
        <title>R&amp;d 2014.</title>
        <authorList>
            <person name="Klenk H.-P."/>
        </authorList>
    </citation>
    <scope>NUCLEOTIDE SEQUENCE [LARGE SCALE GENOMIC DNA]</scope>
    <source>
        <strain evidence="2 3">DSM 43912</strain>
    </source>
</reference>
<proteinExistence type="predicted"/>
<evidence type="ECO:0000313" key="3">
    <source>
        <dbReference type="Proteomes" id="UP000319728"/>
    </source>
</evidence>
<protein>
    <submittedName>
        <fullName evidence="2">Uncharacterized protein</fullName>
    </submittedName>
</protein>
<organism evidence="2 3">
    <name type="scientific">Micromonospora sagamiensis</name>
    <dbReference type="NCBI Taxonomy" id="47875"/>
    <lineage>
        <taxon>Bacteria</taxon>
        <taxon>Bacillati</taxon>
        <taxon>Actinomycetota</taxon>
        <taxon>Actinomycetes</taxon>
        <taxon>Micromonosporales</taxon>
        <taxon>Micromonosporaceae</taxon>
        <taxon>Micromonospora</taxon>
    </lineage>
</organism>
<dbReference type="AlphaFoldDB" id="A0A562WPZ2"/>
<sequence>MTGSSVGLITMRRHGVHWSRPEPTSNSRSHTQASRTRTAGLKELCDLGLASTRKAVVSHDGSFINFHRRRNVHVLLDQTAPTASSK</sequence>
<name>A0A562WPZ2_9ACTN</name>